<dbReference type="Pfam" id="PF10011">
    <property type="entry name" value="DUF2254"/>
    <property type="match status" value="1"/>
</dbReference>
<evidence type="ECO:0000256" key="2">
    <source>
        <dbReference type="SAM" id="Phobius"/>
    </source>
</evidence>
<dbReference type="AlphaFoldDB" id="A0A6P1SZS6"/>
<gene>
    <name evidence="3" type="ORF">GO499_07360</name>
</gene>
<dbReference type="InterPro" id="IPR018723">
    <property type="entry name" value="DUF2254_membrane"/>
</dbReference>
<organism evidence="3 4">
    <name type="scientific">Algicella marina</name>
    <dbReference type="NCBI Taxonomy" id="2683284"/>
    <lineage>
        <taxon>Bacteria</taxon>
        <taxon>Pseudomonadati</taxon>
        <taxon>Pseudomonadota</taxon>
        <taxon>Alphaproteobacteria</taxon>
        <taxon>Rhodobacterales</taxon>
        <taxon>Paracoccaceae</taxon>
        <taxon>Algicella</taxon>
    </lineage>
</organism>
<evidence type="ECO:0000313" key="3">
    <source>
        <dbReference type="EMBL" id="QHQ35025.1"/>
    </source>
</evidence>
<keyword evidence="2" id="KW-0812">Transmembrane</keyword>
<dbReference type="EMBL" id="CP046620">
    <property type="protein sequence ID" value="QHQ35025.1"/>
    <property type="molecule type" value="Genomic_DNA"/>
</dbReference>
<sequence>MLRKIIPGPLFVGLQRMISGFLFLPSLIALSGVLMAFLIVWVDRRFFPGSFPDWLGFLNINATGARTVLDTIAGATMTVISLVYSLTLVVFTLAAANIGPRLLENFTNNRVNQVTIGLLSATFLYALIVLYIVGEEEVPKLSVAAAIVLVTISLFTLIYFVHDAARSVKVDSEIARTQKVLRREINRLLTKEPAEDEDDARHIPDGHGRPIRAPRPGYITAVDTEELCRLARLGDGFITMTAQLGDYVVKDETMGELVDCGEDCTEEDACRAILLADARAPDGDIKFNIHLAVEIAIRALSPGINDSYTAISALDQMSGSLAMLLQRGIPSPLHRDKDDTPRVWMPIMEIADIVGTALHPLRRASQGNMLVTLRLVHVIGKLRRIAHDRHDAVLTAHLRHITEDGKRHVTGRHDRSTLAEAIRAARARNPETPARG</sequence>
<accession>A0A6P1SZS6</accession>
<reference evidence="3 4" key="1">
    <citation type="submission" date="2019-12" db="EMBL/GenBank/DDBJ databases">
        <title>Complete genome sequence of Algicella marina strain 9Alg 56(T) isolated from the red alga Tichocarpus crinitus.</title>
        <authorList>
            <person name="Kim S.-G."/>
            <person name="Nedashkovskaya O.I."/>
        </authorList>
    </citation>
    <scope>NUCLEOTIDE SEQUENCE [LARGE SCALE GENOMIC DNA]</scope>
    <source>
        <strain evidence="3 4">9Alg 56</strain>
    </source>
</reference>
<feature type="transmembrane region" description="Helical" evidence="2">
    <location>
        <begin position="140"/>
        <end position="161"/>
    </location>
</feature>
<keyword evidence="4" id="KW-1185">Reference proteome</keyword>
<feature type="transmembrane region" description="Helical" evidence="2">
    <location>
        <begin position="116"/>
        <end position="134"/>
    </location>
</feature>
<feature type="region of interest" description="Disordered" evidence="1">
    <location>
        <begin position="193"/>
        <end position="215"/>
    </location>
</feature>
<feature type="transmembrane region" description="Helical" evidence="2">
    <location>
        <begin position="72"/>
        <end position="95"/>
    </location>
</feature>
<protein>
    <submittedName>
        <fullName evidence="3">DUF2254 domain-containing protein</fullName>
    </submittedName>
</protein>
<keyword evidence="2" id="KW-0472">Membrane</keyword>
<evidence type="ECO:0000313" key="4">
    <source>
        <dbReference type="Proteomes" id="UP000464495"/>
    </source>
</evidence>
<dbReference type="RefSeq" id="WP_161861590.1">
    <property type="nucleotide sequence ID" value="NZ_CP046620.1"/>
</dbReference>
<keyword evidence="2" id="KW-1133">Transmembrane helix</keyword>
<name>A0A6P1SZS6_9RHOB</name>
<feature type="compositionally biased region" description="Basic and acidic residues" evidence="1">
    <location>
        <begin position="193"/>
        <end position="208"/>
    </location>
</feature>
<proteinExistence type="predicted"/>
<evidence type="ECO:0000256" key="1">
    <source>
        <dbReference type="SAM" id="MobiDB-lite"/>
    </source>
</evidence>
<dbReference type="Proteomes" id="UP000464495">
    <property type="component" value="Chromosome"/>
</dbReference>
<dbReference type="KEGG" id="amaq:GO499_07360"/>
<feature type="transmembrane region" description="Helical" evidence="2">
    <location>
        <begin position="21"/>
        <end position="42"/>
    </location>
</feature>